<organism evidence="1 2">
    <name type="scientific">Pedobacter steynii</name>
    <dbReference type="NCBI Taxonomy" id="430522"/>
    <lineage>
        <taxon>Bacteria</taxon>
        <taxon>Pseudomonadati</taxon>
        <taxon>Bacteroidota</taxon>
        <taxon>Sphingobacteriia</taxon>
        <taxon>Sphingobacteriales</taxon>
        <taxon>Sphingobacteriaceae</taxon>
        <taxon>Pedobacter</taxon>
    </lineage>
</organism>
<evidence type="ECO:0008006" key="3">
    <source>
        <dbReference type="Google" id="ProtNLM"/>
    </source>
</evidence>
<proteinExistence type="predicted"/>
<dbReference type="EMBL" id="FNGY01000015">
    <property type="protein sequence ID" value="SDO48039.1"/>
    <property type="molecule type" value="Genomic_DNA"/>
</dbReference>
<gene>
    <name evidence="1" type="ORF">SAMN05421820_11599</name>
</gene>
<dbReference type="AlphaFoldDB" id="A0A1H0JWV3"/>
<keyword evidence="2" id="KW-1185">Reference proteome</keyword>
<evidence type="ECO:0000313" key="2">
    <source>
        <dbReference type="Proteomes" id="UP000183200"/>
    </source>
</evidence>
<dbReference type="SUPFAM" id="SSF49354">
    <property type="entry name" value="PapD-like"/>
    <property type="match status" value="1"/>
</dbReference>
<reference evidence="2" key="1">
    <citation type="submission" date="2016-10" db="EMBL/GenBank/DDBJ databases">
        <authorList>
            <person name="Varghese N."/>
            <person name="Submissions S."/>
        </authorList>
    </citation>
    <scope>NUCLEOTIDE SEQUENCE [LARGE SCALE GENOMIC DNA]</scope>
    <source>
        <strain evidence="2">DSM 19110</strain>
    </source>
</reference>
<dbReference type="OrthoDB" id="6658153at2"/>
<evidence type="ECO:0000313" key="1">
    <source>
        <dbReference type="EMBL" id="SDO48039.1"/>
    </source>
</evidence>
<dbReference type="InterPro" id="IPR008962">
    <property type="entry name" value="PapD-like_sf"/>
</dbReference>
<dbReference type="STRING" id="430522.BFS30_22490"/>
<dbReference type="Proteomes" id="UP000183200">
    <property type="component" value="Unassembled WGS sequence"/>
</dbReference>
<accession>A0A1H0JWV3</accession>
<sequence length="283" mass="31205">MVRKAGTQFIIAVVICIAGQLCFLSAVKAQGDLVIIPRRVTFEGSKRTQELNVANTGRDTAKYLISVLQYRMLENGNFEAIETPDSGQNFADKNFRFFPRSVVLGPNESQTVKVQVMNTSELKAGEYRSHLYFRAVANPKPAEDKKEVRFAKTMTVHLVPTFGIAIPVIIRVGAAKAAVVLQKPEFETSPEGVPRVRLSFTRSGNASIYGDLQVNYISEQGKSTQVGLARGFAIYTPNPSRVFTLNLNQSTAINYNKGKLQVLYTTSSDKKSVTITESTISLQ</sequence>
<dbReference type="Gene3D" id="2.60.40.10">
    <property type="entry name" value="Immunoglobulins"/>
    <property type="match status" value="1"/>
</dbReference>
<name>A0A1H0JWV3_9SPHI</name>
<dbReference type="InterPro" id="IPR013783">
    <property type="entry name" value="Ig-like_fold"/>
</dbReference>
<dbReference type="RefSeq" id="WP_083362134.1">
    <property type="nucleotide sequence ID" value="NZ_FNGY01000015.1"/>
</dbReference>
<protein>
    <recommendedName>
        <fullName evidence="3">Molecular chaperone</fullName>
    </recommendedName>
</protein>